<name>A0ACB9HMH8_9ASTR</name>
<reference evidence="2" key="1">
    <citation type="journal article" date="2022" name="Mol. Ecol. Resour.">
        <title>The genomes of chicory, endive, great burdock and yacon provide insights into Asteraceae palaeo-polyploidization history and plant inulin production.</title>
        <authorList>
            <person name="Fan W."/>
            <person name="Wang S."/>
            <person name="Wang H."/>
            <person name="Wang A."/>
            <person name="Jiang F."/>
            <person name="Liu H."/>
            <person name="Zhao H."/>
            <person name="Xu D."/>
            <person name="Zhang Y."/>
        </authorList>
    </citation>
    <scope>NUCLEOTIDE SEQUENCE [LARGE SCALE GENOMIC DNA]</scope>
    <source>
        <strain evidence="2">cv. Yunnan</strain>
    </source>
</reference>
<dbReference type="EMBL" id="CM042029">
    <property type="protein sequence ID" value="KAI3796920.1"/>
    <property type="molecule type" value="Genomic_DNA"/>
</dbReference>
<evidence type="ECO:0000313" key="1">
    <source>
        <dbReference type="EMBL" id="KAI3796920.1"/>
    </source>
</evidence>
<accession>A0ACB9HMH8</accession>
<proteinExistence type="predicted"/>
<evidence type="ECO:0000313" key="2">
    <source>
        <dbReference type="Proteomes" id="UP001056120"/>
    </source>
</evidence>
<reference evidence="1 2" key="2">
    <citation type="journal article" date="2022" name="Mol. Ecol. Resour.">
        <title>The genomes of chicory, endive, great burdock and yacon provide insights into Asteraceae paleo-polyploidization history and plant inulin production.</title>
        <authorList>
            <person name="Fan W."/>
            <person name="Wang S."/>
            <person name="Wang H."/>
            <person name="Wang A."/>
            <person name="Jiang F."/>
            <person name="Liu H."/>
            <person name="Zhao H."/>
            <person name="Xu D."/>
            <person name="Zhang Y."/>
        </authorList>
    </citation>
    <scope>NUCLEOTIDE SEQUENCE [LARGE SCALE GENOMIC DNA]</scope>
    <source>
        <strain evidence="2">cv. Yunnan</strain>
        <tissue evidence="1">Leaves</tissue>
    </source>
</reference>
<comment type="caution">
    <text evidence="1">The sequence shown here is derived from an EMBL/GenBank/DDBJ whole genome shotgun (WGS) entry which is preliminary data.</text>
</comment>
<dbReference type="Proteomes" id="UP001056120">
    <property type="component" value="Linkage Group LG12"/>
</dbReference>
<organism evidence="1 2">
    <name type="scientific">Smallanthus sonchifolius</name>
    <dbReference type="NCBI Taxonomy" id="185202"/>
    <lineage>
        <taxon>Eukaryota</taxon>
        <taxon>Viridiplantae</taxon>
        <taxon>Streptophyta</taxon>
        <taxon>Embryophyta</taxon>
        <taxon>Tracheophyta</taxon>
        <taxon>Spermatophyta</taxon>
        <taxon>Magnoliopsida</taxon>
        <taxon>eudicotyledons</taxon>
        <taxon>Gunneridae</taxon>
        <taxon>Pentapetalae</taxon>
        <taxon>asterids</taxon>
        <taxon>campanulids</taxon>
        <taxon>Asterales</taxon>
        <taxon>Asteraceae</taxon>
        <taxon>Asteroideae</taxon>
        <taxon>Heliantheae alliance</taxon>
        <taxon>Millerieae</taxon>
        <taxon>Smallanthus</taxon>
    </lineage>
</organism>
<sequence>MMHRNKKVISFCIHGRSITWHFFHSSSTTDLMLHHINNFLSVRSSTSLRSLTKYHAYIITTGNHSNNIFISSKLISLYANLHDPTSSKQVFDSFQGYKDVFLWNSIIKAYFSNGMYPHCLQSYASMRVLTTLLPNQFTVPMVVSACAEVGDLVSGMIVHGLVFKVGIFDESAAIGASFVYMYSKCGYVESARQVFDEMLMRDVVAWTALVIGYLRNGESEKGLQCVCEMYREDEKPNFRTLEGGFQACGDLEAVYAGRCLHGAAAKSGIGCSILVQSSILYMYSKCGTLKEAYLSFCEVSVKDIKSWTTVIGVYGKWGCIRQCVNGFMEMLVAGIVSDPMVVSCVISGLGNSTCISAGKTFHGFMVRRNYDQGQMVHNALVSMYCKFGLVSYGENVFNSVCILDNDVWNAMVHGYGKVRDGVKCINLFAKMLDLGLEPDHYSLVSVISSCSQVGKMNLGRCLHGYAVKRLMKERVSVSNSLIDMYGNIGNLKTARKLFCRTDKYIITWNTMISAYTHHGCYAEAFSLFNKMILEGTKPTPATLISMLSACAHMAAVEKGEQIHKYIEEHQLLSNVTVATALVDMYAKCGQLEKSEKIFKKMTERDTISWNVMISGYGMHGDARSAIDTFQQMELSNFKPNELSFLALLSACNHAGLVNEGKSLFERMVDYYSLKPNLKHYTCMVDLLGRSGYLGEAENLVLSMPVGIVPDGGLWGALLSACKTHNNPEMGIRIAKRAIECDPKNDGYYVIISNLYDSIGMWEEAKRMRNFMKERGVEKAVGWSVV</sequence>
<gene>
    <name evidence="1" type="ORF">L1987_39607</name>
</gene>
<keyword evidence="2" id="KW-1185">Reference proteome</keyword>
<protein>
    <submittedName>
        <fullName evidence="1">Uncharacterized protein</fullName>
    </submittedName>
</protein>